<evidence type="ECO:0008006" key="5">
    <source>
        <dbReference type="Google" id="ProtNLM"/>
    </source>
</evidence>
<feature type="compositionally biased region" description="Basic and acidic residues" evidence="1">
    <location>
        <begin position="30"/>
        <end position="42"/>
    </location>
</feature>
<proteinExistence type="predicted"/>
<accession>A0A511YYS5</accession>
<keyword evidence="4" id="KW-1185">Reference proteome</keyword>
<organism evidence="3 4">
    <name type="scientific">Actinotalea fermentans</name>
    <dbReference type="NCBI Taxonomy" id="43671"/>
    <lineage>
        <taxon>Bacteria</taxon>
        <taxon>Bacillati</taxon>
        <taxon>Actinomycetota</taxon>
        <taxon>Actinomycetes</taxon>
        <taxon>Micrococcales</taxon>
        <taxon>Cellulomonadaceae</taxon>
        <taxon>Actinotalea</taxon>
    </lineage>
</organism>
<feature type="compositionally biased region" description="Gly residues" evidence="1">
    <location>
        <begin position="43"/>
        <end position="53"/>
    </location>
</feature>
<dbReference type="InterPro" id="IPR008557">
    <property type="entry name" value="PhoX"/>
</dbReference>
<feature type="region of interest" description="Disordered" evidence="1">
    <location>
        <begin position="26"/>
        <end position="53"/>
    </location>
</feature>
<comment type="caution">
    <text evidence="3">The sequence shown here is derived from an EMBL/GenBank/DDBJ whole genome shotgun (WGS) entry which is preliminary data.</text>
</comment>
<evidence type="ECO:0000256" key="2">
    <source>
        <dbReference type="SAM" id="SignalP"/>
    </source>
</evidence>
<dbReference type="AlphaFoldDB" id="A0A511YYS5"/>
<dbReference type="SUPFAM" id="SSF63829">
    <property type="entry name" value="Calcium-dependent phosphotriesterase"/>
    <property type="match status" value="1"/>
</dbReference>
<dbReference type="OrthoDB" id="9801383at2"/>
<evidence type="ECO:0000313" key="4">
    <source>
        <dbReference type="Proteomes" id="UP000321484"/>
    </source>
</evidence>
<feature type="chain" id="PRO_5038405174" description="DUF839 domain-containing protein" evidence="2">
    <location>
        <begin position="24"/>
        <end position="434"/>
    </location>
</feature>
<dbReference type="PANTHER" id="PTHR35399:SF2">
    <property type="entry name" value="DUF839 DOMAIN-CONTAINING PROTEIN"/>
    <property type="match status" value="1"/>
</dbReference>
<dbReference type="PANTHER" id="PTHR35399">
    <property type="entry name" value="SLR8030 PROTEIN"/>
    <property type="match status" value="1"/>
</dbReference>
<gene>
    <name evidence="3" type="ORF">AFE02nite_20910</name>
</gene>
<dbReference type="EMBL" id="BJYK01000006">
    <property type="protein sequence ID" value="GEN80357.1"/>
    <property type="molecule type" value="Genomic_DNA"/>
</dbReference>
<evidence type="ECO:0000313" key="3">
    <source>
        <dbReference type="EMBL" id="GEN80357.1"/>
    </source>
</evidence>
<feature type="signal peptide" evidence="2">
    <location>
        <begin position="1"/>
        <end position="23"/>
    </location>
</feature>
<keyword evidence="2" id="KW-0732">Signal</keyword>
<dbReference type="Pfam" id="PF05787">
    <property type="entry name" value="PhoX"/>
    <property type="match status" value="1"/>
</dbReference>
<dbReference type="Proteomes" id="UP000321484">
    <property type="component" value="Unassembled WGS sequence"/>
</dbReference>
<reference evidence="3 4" key="1">
    <citation type="submission" date="2019-07" db="EMBL/GenBank/DDBJ databases">
        <title>Whole genome shotgun sequence of Actinotalea fermentans NBRC 105374.</title>
        <authorList>
            <person name="Hosoyama A."/>
            <person name="Uohara A."/>
            <person name="Ohji S."/>
            <person name="Ichikawa N."/>
        </authorList>
    </citation>
    <scope>NUCLEOTIDE SEQUENCE [LARGE SCALE GENOMIC DNA]</scope>
    <source>
        <strain evidence="3 4">NBRC 105374</strain>
    </source>
</reference>
<dbReference type="RefSeq" id="WP_146819601.1">
    <property type="nucleotide sequence ID" value="NZ_BJYK01000006.1"/>
</dbReference>
<evidence type="ECO:0000256" key="1">
    <source>
        <dbReference type="SAM" id="MobiDB-lite"/>
    </source>
</evidence>
<protein>
    <recommendedName>
        <fullName evidence="5">DUF839 domain-containing protein</fullName>
    </recommendedName>
</protein>
<name>A0A511YYS5_9CELL</name>
<sequence length="434" mass="45803">MRGLIAGAVAAGLAAGLAVPAAALPAGTPAHRDDRPGHHDGPGGHGGHGGRGGPFDFAPLAGSAYGASTTDWAQPFLLPQGYTQSLVADETVLDVYAGADDLSDMTTVNETGRQAGRYLYRTHEVGENGAVSVVDLRTGEAEVIAQDAGWRRLDGLEWTPWGTLLFAEETTGGRLFEAFLDPHDPTVVTRIEARPQVGILRHEGIAATRDAVYVVDELNGGSIYKFVPARRGDLSQGQLYALKLTGLSDADQLWNPATYPTKVGDLDWVPLDMAQVVVDGDAAANAVGATEFGRPEDLQVIGDTLYVANTSEDRVIAIDLRAERVTGFVEAGVNVPVEDAANGVTGFNSPDNLAATADGRLIVIEDNVPSDIWFAGADRNRDGVADRVDLFASLVDPGAEGSGIYVGTDPRTLYVNVQHPDKPQADGTWRISRG</sequence>